<evidence type="ECO:0000313" key="4">
    <source>
        <dbReference type="Proteomes" id="UP000249248"/>
    </source>
</evidence>
<protein>
    <submittedName>
        <fullName evidence="3">DUF58 domain-containing protein</fullName>
    </submittedName>
</protein>
<evidence type="ECO:0000313" key="3">
    <source>
        <dbReference type="EMBL" id="PZE16297.1"/>
    </source>
</evidence>
<sequence>MKLLRSLYFTNWFYIALLAIVFAFILAFPFPFILVIAQGGLFLIIAITVLEFILLYRPKKPIEATREVNNPISMGDENPVRLKITNKYKLRIRAQIFDNTPAQLQLRDLSFLVELQPGENKEVKYMIKPTERGVYTFGDLYVYVSTFLHFVQRKVVAKQNCAIAAYPSILQMKKMELKVFTKTAAQGIKKIRRLGHNNEFEQIKNYVQGDDFRTVNWKATSRRNELMVNQYQDERSQNIYSIIDKSRTMHMPFEGLTLLDYAINSTLAFSNVAMKKGDKVGLHTFSNKLGSFLKAERSTVQLKRIIETLYHQQTHFLEADYNLLYSNIRNKIKGRSLIMLYCNIESTYTLKRILPHLKRINKNHLLVLIFFENTEINAVLHKVPKHVGDIYLKTFAEKYKMDKKRIALELKRNGIQTILTTPSNLSVATVNKYLEMKSRGLI</sequence>
<keyword evidence="1" id="KW-1133">Transmembrane helix</keyword>
<comment type="caution">
    <text evidence="3">The sequence shown here is derived from an EMBL/GenBank/DDBJ whole genome shotgun (WGS) entry which is preliminary data.</text>
</comment>
<feature type="domain" description="DUF58" evidence="2">
    <location>
        <begin position="203"/>
        <end position="321"/>
    </location>
</feature>
<accession>A0A2W1MWP7</accession>
<evidence type="ECO:0000256" key="1">
    <source>
        <dbReference type="SAM" id="Phobius"/>
    </source>
</evidence>
<reference evidence="3 4" key="1">
    <citation type="submission" date="2018-06" db="EMBL/GenBank/DDBJ databases">
        <title>The draft genome sequence of Crocinitomix sp. SM1701.</title>
        <authorList>
            <person name="Zhang X."/>
        </authorList>
    </citation>
    <scope>NUCLEOTIDE SEQUENCE [LARGE SCALE GENOMIC DNA]</scope>
    <source>
        <strain evidence="3 4">SM1701</strain>
    </source>
</reference>
<keyword evidence="1" id="KW-0472">Membrane</keyword>
<keyword evidence="1" id="KW-0812">Transmembrane</keyword>
<gene>
    <name evidence="3" type="ORF">DNU06_13365</name>
</gene>
<organism evidence="3 4">
    <name type="scientific">Putridiphycobacter roseus</name>
    <dbReference type="NCBI Taxonomy" id="2219161"/>
    <lineage>
        <taxon>Bacteria</taxon>
        <taxon>Pseudomonadati</taxon>
        <taxon>Bacteroidota</taxon>
        <taxon>Flavobacteriia</taxon>
        <taxon>Flavobacteriales</taxon>
        <taxon>Crocinitomicaceae</taxon>
        <taxon>Putridiphycobacter</taxon>
    </lineage>
</organism>
<dbReference type="PANTHER" id="PTHR33608">
    <property type="entry name" value="BLL2464 PROTEIN"/>
    <property type="match status" value="1"/>
</dbReference>
<dbReference type="Proteomes" id="UP000249248">
    <property type="component" value="Unassembled WGS sequence"/>
</dbReference>
<dbReference type="RefSeq" id="WP_111063995.1">
    <property type="nucleotide sequence ID" value="NZ_JBHUCU010000006.1"/>
</dbReference>
<dbReference type="PANTHER" id="PTHR33608:SF3">
    <property type="entry name" value="SLR2013 PROTEIN"/>
    <property type="match status" value="1"/>
</dbReference>
<evidence type="ECO:0000259" key="2">
    <source>
        <dbReference type="Pfam" id="PF01882"/>
    </source>
</evidence>
<dbReference type="Pfam" id="PF01882">
    <property type="entry name" value="DUF58"/>
    <property type="match status" value="1"/>
</dbReference>
<dbReference type="AlphaFoldDB" id="A0A2W1MWP7"/>
<feature type="transmembrane region" description="Helical" evidence="1">
    <location>
        <begin position="12"/>
        <end position="30"/>
    </location>
</feature>
<keyword evidence="4" id="KW-1185">Reference proteome</keyword>
<name>A0A2W1MWP7_9FLAO</name>
<dbReference type="EMBL" id="QKSB01000009">
    <property type="protein sequence ID" value="PZE16297.1"/>
    <property type="molecule type" value="Genomic_DNA"/>
</dbReference>
<proteinExistence type="predicted"/>
<dbReference type="InterPro" id="IPR002881">
    <property type="entry name" value="DUF58"/>
</dbReference>
<feature type="transmembrane region" description="Helical" evidence="1">
    <location>
        <begin position="36"/>
        <end position="56"/>
    </location>
</feature>